<feature type="domain" description="Copper acquisition factor BIM1-like" evidence="9">
    <location>
        <begin position="16"/>
        <end position="155"/>
    </location>
</feature>
<evidence type="ECO:0000256" key="7">
    <source>
        <dbReference type="ARBA" id="ARBA00037868"/>
    </source>
</evidence>
<evidence type="ECO:0000313" key="10">
    <source>
        <dbReference type="EMBL" id="KAJ3113266.1"/>
    </source>
</evidence>
<sequence length="192" mass="19748">MKIATTLLTLAGVCLAHFDIDSPAPRDGTEDLTELIPPCGGLPLGNRTVITPVDGIFHITGALEHPTAQANFSLYVGNDDPSQVQFATYFDGGYNTTLHLGDFDFKANVADIPAVVDGVNAVIQVAMFTPDGHLTACSDITFSFSASTAETSTSEAVASTSGNPYAAPSNVYSGAGAVATGIFAVAASLIFV</sequence>
<dbReference type="AlphaFoldDB" id="A0AAD5SVX6"/>
<keyword evidence="4" id="KW-0472">Membrane</keyword>
<evidence type="ECO:0000256" key="8">
    <source>
        <dbReference type="SAM" id="SignalP"/>
    </source>
</evidence>
<keyword evidence="6" id="KW-0449">Lipoprotein</keyword>
<evidence type="ECO:0000256" key="3">
    <source>
        <dbReference type="ARBA" id="ARBA00022729"/>
    </source>
</evidence>
<dbReference type="PANTHER" id="PTHR34992">
    <property type="entry name" value="HYPHAL ANASTAMOSIS-7 PROTEIN"/>
    <property type="match status" value="1"/>
</dbReference>
<proteinExistence type="predicted"/>
<evidence type="ECO:0000256" key="2">
    <source>
        <dbReference type="ARBA" id="ARBA00022475"/>
    </source>
</evidence>
<accession>A0AAD5SVX6</accession>
<comment type="caution">
    <text evidence="10">The sequence shown here is derived from an EMBL/GenBank/DDBJ whole genome shotgun (WGS) entry which is preliminary data.</text>
</comment>
<evidence type="ECO:0000256" key="5">
    <source>
        <dbReference type="ARBA" id="ARBA00023180"/>
    </source>
</evidence>
<comment type="subcellular location">
    <subcellularLocation>
        <location evidence="1">Cell membrane</location>
    </subcellularLocation>
    <subcellularLocation>
        <location evidence="7">Endomembrane system</location>
        <topology evidence="7">Lipid-anchor</topology>
    </subcellularLocation>
</comment>
<dbReference type="InterPro" id="IPR046936">
    <property type="entry name" value="BIM1-like"/>
</dbReference>
<evidence type="ECO:0000256" key="4">
    <source>
        <dbReference type="ARBA" id="ARBA00023136"/>
    </source>
</evidence>
<dbReference type="Proteomes" id="UP001211907">
    <property type="component" value="Unassembled WGS sequence"/>
</dbReference>
<dbReference type="InterPro" id="IPR046530">
    <property type="entry name" value="BIM1-like_dom"/>
</dbReference>
<organism evidence="10 11">
    <name type="scientific">Physocladia obscura</name>
    <dbReference type="NCBI Taxonomy" id="109957"/>
    <lineage>
        <taxon>Eukaryota</taxon>
        <taxon>Fungi</taxon>
        <taxon>Fungi incertae sedis</taxon>
        <taxon>Chytridiomycota</taxon>
        <taxon>Chytridiomycota incertae sedis</taxon>
        <taxon>Chytridiomycetes</taxon>
        <taxon>Chytridiales</taxon>
        <taxon>Chytriomycetaceae</taxon>
        <taxon>Physocladia</taxon>
    </lineage>
</organism>
<dbReference type="Pfam" id="PF20238">
    <property type="entry name" value="BIM1-like_dom"/>
    <property type="match status" value="1"/>
</dbReference>
<reference evidence="10" key="1">
    <citation type="submission" date="2020-05" db="EMBL/GenBank/DDBJ databases">
        <title>Phylogenomic resolution of chytrid fungi.</title>
        <authorList>
            <person name="Stajich J.E."/>
            <person name="Amses K."/>
            <person name="Simmons R."/>
            <person name="Seto K."/>
            <person name="Myers J."/>
            <person name="Bonds A."/>
            <person name="Quandt C.A."/>
            <person name="Barry K."/>
            <person name="Liu P."/>
            <person name="Grigoriev I."/>
            <person name="Longcore J.E."/>
            <person name="James T.Y."/>
        </authorList>
    </citation>
    <scope>NUCLEOTIDE SEQUENCE</scope>
    <source>
        <strain evidence="10">JEL0513</strain>
    </source>
</reference>
<dbReference type="EMBL" id="JADGJH010001463">
    <property type="protein sequence ID" value="KAJ3113266.1"/>
    <property type="molecule type" value="Genomic_DNA"/>
</dbReference>
<keyword evidence="11" id="KW-1185">Reference proteome</keyword>
<name>A0AAD5SVX6_9FUNG</name>
<keyword evidence="5" id="KW-0325">Glycoprotein</keyword>
<gene>
    <name evidence="10" type="ORF">HK100_002044</name>
</gene>
<evidence type="ECO:0000256" key="1">
    <source>
        <dbReference type="ARBA" id="ARBA00004236"/>
    </source>
</evidence>
<keyword evidence="2" id="KW-1003">Cell membrane</keyword>
<evidence type="ECO:0000313" key="11">
    <source>
        <dbReference type="Proteomes" id="UP001211907"/>
    </source>
</evidence>
<evidence type="ECO:0000259" key="9">
    <source>
        <dbReference type="Pfam" id="PF20238"/>
    </source>
</evidence>
<dbReference type="GO" id="GO:0005886">
    <property type="term" value="C:plasma membrane"/>
    <property type="evidence" value="ECO:0007669"/>
    <property type="project" value="UniProtKB-SubCell"/>
</dbReference>
<feature type="signal peptide" evidence="8">
    <location>
        <begin position="1"/>
        <end position="16"/>
    </location>
</feature>
<dbReference type="GO" id="GO:0012505">
    <property type="term" value="C:endomembrane system"/>
    <property type="evidence" value="ECO:0007669"/>
    <property type="project" value="UniProtKB-SubCell"/>
</dbReference>
<feature type="chain" id="PRO_5042057152" description="Copper acquisition factor BIM1-like domain-containing protein" evidence="8">
    <location>
        <begin position="17"/>
        <end position="192"/>
    </location>
</feature>
<protein>
    <recommendedName>
        <fullName evidence="9">Copper acquisition factor BIM1-like domain-containing protein</fullName>
    </recommendedName>
</protein>
<keyword evidence="3 8" id="KW-0732">Signal</keyword>
<evidence type="ECO:0000256" key="6">
    <source>
        <dbReference type="ARBA" id="ARBA00023288"/>
    </source>
</evidence>